<sequence>MDLTLFLALVALFLVGLVLIPFGLPGLWLMVIALVGYAVLDGFTRIGWGTLALVVVLAGLAEAAEAWLSFRFARRYGGSSRAGWGALLGGLIGAVIGTPVPIIGSVIGAFLGAFAGAVGLELLGGAERRASFSAGWGAVLGKAAGAATKIFVGLCIAIIGVFSVIS</sequence>
<dbReference type="Pfam" id="PF04306">
    <property type="entry name" value="DUF456"/>
    <property type="match status" value="1"/>
</dbReference>
<name>A0AAE5CCU2_9BACT</name>
<keyword evidence="1" id="KW-0812">Transmembrane</keyword>
<dbReference type="PANTHER" id="PTHR39165:SF1">
    <property type="entry name" value="DUF456 DOMAIN-CONTAINING PROTEIN"/>
    <property type="match status" value="1"/>
</dbReference>
<keyword evidence="1" id="KW-0472">Membrane</keyword>
<feature type="transmembrane region" description="Helical" evidence="1">
    <location>
        <begin position="46"/>
        <end position="70"/>
    </location>
</feature>
<gene>
    <name evidence="2" type="ORF">GWO12_13675</name>
</gene>
<protein>
    <submittedName>
        <fullName evidence="2">DUF456 domain-containing protein</fullName>
    </submittedName>
</protein>
<feature type="transmembrane region" description="Helical" evidence="1">
    <location>
        <begin position="82"/>
        <end position="100"/>
    </location>
</feature>
<evidence type="ECO:0000313" key="2">
    <source>
        <dbReference type="EMBL" id="NIR76140.1"/>
    </source>
</evidence>
<dbReference type="EMBL" id="JAACAK010000113">
    <property type="protein sequence ID" value="NIR76140.1"/>
    <property type="molecule type" value="Genomic_DNA"/>
</dbReference>
<accession>A0AAE5CCU2</accession>
<comment type="caution">
    <text evidence="2">The sequence shown here is derived from an EMBL/GenBank/DDBJ whole genome shotgun (WGS) entry which is preliminary data.</text>
</comment>
<organism evidence="2 3">
    <name type="scientific">Candidatus Kutchimonas denitrificans</name>
    <dbReference type="NCBI Taxonomy" id="3056748"/>
    <lineage>
        <taxon>Bacteria</taxon>
        <taxon>Pseudomonadati</taxon>
        <taxon>Gemmatimonadota</taxon>
        <taxon>Gemmatimonadia</taxon>
        <taxon>Candidatus Palauibacterales</taxon>
        <taxon>Candidatus Palauibacteraceae</taxon>
        <taxon>Candidatus Kutchimonas</taxon>
    </lineage>
</organism>
<feature type="transmembrane region" description="Helical" evidence="1">
    <location>
        <begin position="7"/>
        <end position="40"/>
    </location>
</feature>
<dbReference type="Proteomes" id="UP000702544">
    <property type="component" value="Unassembled WGS sequence"/>
</dbReference>
<evidence type="ECO:0000256" key="1">
    <source>
        <dbReference type="SAM" id="Phobius"/>
    </source>
</evidence>
<dbReference type="AlphaFoldDB" id="A0AAE5CCU2"/>
<feature type="transmembrane region" description="Helical" evidence="1">
    <location>
        <begin position="146"/>
        <end position="165"/>
    </location>
</feature>
<dbReference type="PANTHER" id="PTHR39165">
    <property type="entry name" value="IG HYPOTHETICAL 17883"/>
    <property type="match status" value="1"/>
</dbReference>
<keyword evidence="1" id="KW-1133">Transmembrane helix</keyword>
<proteinExistence type="predicted"/>
<evidence type="ECO:0000313" key="3">
    <source>
        <dbReference type="Proteomes" id="UP000702544"/>
    </source>
</evidence>
<reference evidence="2 3" key="1">
    <citation type="submission" date="2020-01" db="EMBL/GenBank/DDBJ databases">
        <title>Genomes assembled from Gulf of Kutch pelagic sediment metagenomes.</title>
        <authorList>
            <person name="Chandrashekar M."/>
            <person name="Mahajan M.S."/>
            <person name="Dave K.J."/>
            <person name="Vatsa P."/>
            <person name="Nathani N.M."/>
        </authorList>
    </citation>
    <scope>NUCLEOTIDE SEQUENCE [LARGE SCALE GENOMIC DNA]</scope>
    <source>
        <strain evidence="2">KS3-K002</strain>
    </source>
</reference>
<dbReference type="InterPro" id="IPR007403">
    <property type="entry name" value="DUF456"/>
</dbReference>